<reference evidence="5" key="1">
    <citation type="submission" date="2017-02" db="UniProtKB">
        <authorList>
            <consortium name="WormBaseParasite"/>
        </authorList>
    </citation>
    <scope>IDENTIFICATION</scope>
</reference>
<dbReference type="STRING" id="318479.A0A0N4U7K3"/>
<sequence>MMECPNTDVNKNLINNNKKEINEKRDEIKPHLDMKHGFIKSIIRNQIDRDEYHKIISENSSFRIPKGKNRKPSPGILLYTPPHLRDLNKSFGSINSEESHLDDEYSSLRRSIRKRLLEKLSKEKASDLMENDEKCSNDTKNYLNNKPLFVMKIFTDRKILFEKIIHSNDNASRTAKAVAQKLELDDAQCRLLRLSIESEQEKRQTS</sequence>
<evidence type="ECO:0000313" key="5">
    <source>
        <dbReference type="WBParaSite" id="DME_0000296801-mRNA-1"/>
    </source>
</evidence>
<accession>A0A0N4U7K3</accession>
<dbReference type="AlphaFoldDB" id="A0A0N4U7K3"/>
<proteinExistence type="inferred from homology"/>
<evidence type="ECO:0000256" key="1">
    <source>
        <dbReference type="ARBA" id="ARBA00006905"/>
    </source>
</evidence>
<evidence type="ECO:0000313" key="4">
    <source>
        <dbReference type="Proteomes" id="UP000274756"/>
    </source>
</evidence>
<reference evidence="2 4" key="2">
    <citation type="submission" date="2018-11" db="EMBL/GenBank/DDBJ databases">
        <authorList>
            <consortium name="Pathogen Informatics"/>
        </authorList>
    </citation>
    <scope>NUCLEOTIDE SEQUENCE [LARGE SCALE GENOMIC DNA]</scope>
</reference>
<dbReference type="Pfam" id="PF10573">
    <property type="entry name" value="UPF0561"/>
    <property type="match status" value="1"/>
</dbReference>
<dbReference type="PANTHER" id="PTHR34256:SF1">
    <property type="entry name" value="UPF0561 PROTEIN C2ORF68"/>
    <property type="match status" value="1"/>
</dbReference>
<dbReference type="InterPro" id="IPR018888">
    <property type="entry name" value="UPF0561"/>
</dbReference>
<dbReference type="PANTHER" id="PTHR34256">
    <property type="entry name" value="UPF0561 PROTEIN C2ORF68"/>
    <property type="match status" value="1"/>
</dbReference>
<dbReference type="OrthoDB" id="10033037at2759"/>
<dbReference type="Proteomes" id="UP000274756">
    <property type="component" value="Unassembled WGS sequence"/>
</dbReference>
<organism evidence="3 5">
    <name type="scientific">Dracunculus medinensis</name>
    <name type="common">Guinea worm</name>
    <dbReference type="NCBI Taxonomy" id="318479"/>
    <lineage>
        <taxon>Eukaryota</taxon>
        <taxon>Metazoa</taxon>
        <taxon>Ecdysozoa</taxon>
        <taxon>Nematoda</taxon>
        <taxon>Chromadorea</taxon>
        <taxon>Rhabditida</taxon>
        <taxon>Spirurina</taxon>
        <taxon>Dracunculoidea</taxon>
        <taxon>Dracunculidae</taxon>
        <taxon>Dracunculus</taxon>
    </lineage>
</organism>
<keyword evidence="4" id="KW-1185">Reference proteome</keyword>
<dbReference type="EMBL" id="UYYG01000001">
    <property type="protein sequence ID" value="VDN50224.1"/>
    <property type="molecule type" value="Genomic_DNA"/>
</dbReference>
<evidence type="ECO:0000313" key="2">
    <source>
        <dbReference type="EMBL" id="VDN50224.1"/>
    </source>
</evidence>
<comment type="similarity">
    <text evidence="1">Belongs to the UPF0561 family.</text>
</comment>
<dbReference type="Proteomes" id="UP000038040">
    <property type="component" value="Unplaced"/>
</dbReference>
<name>A0A0N4U7K3_DRAME</name>
<gene>
    <name evidence="2" type="ORF">DME_LOCUS197</name>
</gene>
<evidence type="ECO:0000313" key="3">
    <source>
        <dbReference type="Proteomes" id="UP000038040"/>
    </source>
</evidence>
<protein>
    <submittedName>
        <fullName evidence="2 5">Uncharacterized protein</fullName>
    </submittedName>
</protein>
<dbReference type="WBParaSite" id="DME_0000296801-mRNA-1">
    <property type="protein sequence ID" value="DME_0000296801-mRNA-1"/>
    <property type="gene ID" value="DME_0000296801"/>
</dbReference>